<dbReference type="SUPFAM" id="SSF52047">
    <property type="entry name" value="RNI-like"/>
    <property type="match status" value="1"/>
</dbReference>
<name>A0AAD5GKF4_AMBAR</name>
<dbReference type="PANTHER" id="PTHR32212:SF461">
    <property type="entry name" value="F-BOX DOMAIN-CONTAINING PROTEIN"/>
    <property type="match status" value="1"/>
</dbReference>
<organism evidence="2 3">
    <name type="scientific">Ambrosia artemisiifolia</name>
    <name type="common">Common ragweed</name>
    <dbReference type="NCBI Taxonomy" id="4212"/>
    <lineage>
        <taxon>Eukaryota</taxon>
        <taxon>Viridiplantae</taxon>
        <taxon>Streptophyta</taxon>
        <taxon>Embryophyta</taxon>
        <taxon>Tracheophyta</taxon>
        <taxon>Spermatophyta</taxon>
        <taxon>Magnoliopsida</taxon>
        <taxon>eudicotyledons</taxon>
        <taxon>Gunneridae</taxon>
        <taxon>Pentapetalae</taxon>
        <taxon>asterids</taxon>
        <taxon>campanulids</taxon>
        <taxon>Asterales</taxon>
        <taxon>Asteraceae</taxon>
        <taxon>Asteroideae</taxon>
        <taxon>Heliantheae alliance</taxon>
        <taxon>Heliantheae</taxon>
        <taxon>Ambrosia</taxon>
    </lineage>
</organism>
<dbReference type="AlphaFoldDB" id="A0AAD5GKF4"/>
<dbReference type="SMART" id="SM00256">
    <property type="entry name" value="FBOX"/>
    <property type="match status" value="1"/>
</dbReference>
<feature type="domain" description="F-box" evidence="1">
    <location>
        <begin position="18"/>
        <end position="71"/>
    </location>
</feature>
<dbReference type="Proteomes" id="UP001206925">
    <property type="component" value="Unassembled WGS sequence"/>
</dbReference>
<dbReference type="InterPro" id="IPR036047">
    <property type="entry name" value="F-box-like_dom_sf"/>
</dbReference>
<evidence type="ECO:0000313" key="3">
    <source>
        <dbReference type="Proteomes" id="UP001206925"/>
    </source>
</evidence>
<dbReference type="Gene3D" id="3.80.10.10">
    <property type="entry name" value="Ribonuclease Inhibitor"/>
    <property type="match status" value="1"/>
</dbReference>
<sequence>MDLVQDRTCIIEEGEEKEDRISNLPDDIIHCILSFLDLKEAIRTSTLSPKWEHKWKKIRDLNFNSGTFRTIIPSFWKFVEHALSHRSNDVDVSKVICPGGTSPIVLQIIVGYAYLHNASELNITSIIRGLRMFPTCLFSSHTLKHLTLATNDQSCYVGKCERILPAPWNFPALETVCLSGMHLDDDGDESLELFSKCVNLRDLTLHKCCMKDLKIFDICAPALSDLTITDAIAYPDVFNVVAPQLKNLTASIMATSNQDPSKFDCLQLSIEAFDSLEKVDLSLSVPEYKQLTFVPLLLNLFPKLHNTKFLAVNLDIIQALSIWSDKLSHEHCPFDNLKCLKINTKFRNLKDRITKIPPQVRNYLLENSPSATIM</sequence>
<dbReference type="CDD" id="cd22160">
    <property type="entry name" value="F-box_AtFBL13-like"/>
    <property type="match status" value="1"/>
</dbReference>
<protein>
    <recommendedName>
        <fullName evidence="1">F-box domain-containing protein</fullName>
    </recommendedName>
</protein>
<reference evidence="2" key="1">
    <citation type="submission" date="2022-06" db="EMBL/GenBank/DDBJ databases">
        <title>Uncovering the hologenomic basis of an extraordinary plant invasion.</title>
        <authorList>
            <person name="Bieker V.C."/>
            <person name="Martin M.D."/>
            <person name="Gilbert T."/>
            <person name="Hodgins K."/>
            <person name="Battlay P."/>
            <person name="Petersen B."/>
            <person name="Wilson J."/>
        </authorList>
    </citation>
    <scope>NUCLEOTIDE SEQUENCE</scope>
    <source>
        <strain evidence="2">AA19_3_7</strain>
        <tissue evidence="2">Leaf</tissue>
    </source>
</reference>
<dbReference type="EMBL" id="JAMZMK010007857">
    <property type="protein sequence ID" value="KAI7742903.1"/>
    <property type="molecule type" value="Genomic_DNA"/>
</dbReference>
<accession>A0AAD5GKF4</accession>
<dbReference type="InterPro" id="IPR032675">
    <property type="entry name" value="LRR_dom_sf"/>
</dbReference>
<gene>
    <name evidence="2" type="ORF">M8C21_031328</name>
</gene>
<dbReference type="Gene3D" id="1.20.1280.50">
    <property type="match status" value="1"/>
</dbReference>
<keyword evidence="3" id="KW-1185">Reference proteome</keyword>
<evidence type="ECO:0000313" key="2">
    <source>
        <dbReference type="EMBL" id="KAI7742903.1"/>
    </source>
</evidence>
<dbReference type="SUPFAM" id="SSF81383">
    <property type="entry name" value="F-box domain"/>
    <property type="match status" value="1"/>
</dbReference>
<feature type="non-terminal residue" evidence="2">
    <location>
        <position position="374"/>
    </location>
</feature>
<dbReference type="InterPro" id="IPR053781">
    <property type="entry name" value="F-box_AtFBL13-like"/>
</dbReference>
<dbReference type="PANTHER" id="PTHR32212">
    <property type="entry name" value="CYCLIN-LIKE F-BOX"/>
    <property type="match status" value="1"/>
</dbReference>
<dbReference type="InterPro" id="IPR001810">
    <property type="entry name" value="F-box_dom"/>
</dbReference>
<comment type="caution">
    <text evidence="2">The sequence shown here is derived from an EMBL/GenBank/DDBJ whole genome shotgun (WGS) entry which is preliminary data.</text>
</comment>
<dbReference type="Pfam" id="PF00646">
    <property type="entry name" value="F-box"/>
    <property type="match status" value="1"/>
</dbReference>
<proteinExistence type="predicted"/>
<evidence type="ECO:0000259" key="1">
    <source>
        <dbReference type="PROSITE" id="PS50181"/>
    </source>
</evidence>
<dbReference type="PROSITE" id="PS50181">
    <property type="entry name" value="FBOX"/>
    <property type="match status" value="1"/>
</dbReference>